<proteinExistence type="predicted"/>
<evidence type="ECO:0000313" key="3">
    <source>
        <dbReference type="Proteomes" id="UP000091820"/>
    </source>
</evidence>
<dbReference type="GO" id="GO:0003677">
    <property type="term" value="F:DNA binding"/>
    <property type="evidence" value="ECO:0007669"/>
    <property type="project" value="InterPro"/>
</dbReference>
<dbReference type="SUPFAM" id="SSF47413">
    <property type="entry name" value="lambda repressor-like DNA-binding domains"/>
    <property type="match status" value="1"/>
</dbReference>
<dbReference type="PROSITE" id="PS50943">
    <property type="entry name" value="HTH_CROC1"/>
    <property type="match status" value="1"/>
</dbReference>
<dbReference type="CDD" id="cd00093">
    <property type="entry name" value="HTH_XRE"/>
    <property type="match status" value="1"/>
</dbReference>
<sequence length="192" mass="22065">MSFVGGYTIRNNLGMRYKWSELVRHRMKERGVTRERIANMLGKTPGAVGHWLNGRREPSLTDIASIFQILGLSSVVLHGDGSVSLHDDYDPGILTKDALTARQKALVELLAFFPEDEQENMLKELRTDCIGTLRYKKYLQYLIHIVSFIPLTHQKATRRARRWGSRLITLLYNEPSALRKALKRAEPLPRCF</sequence>
<dbReference type="InterPro" id="IPR001387">
    <property type="entry name" value="Cro/C1-type_HTH"/>
</dbReference>
<evidence type="ECO:0000313" key="2">
    <source>
        <dbReference type="EnsemblMetazoa" id="GBRI040238-PA"/>
    </source>
</evidence>
<protein>
    <recommendedName>
        <fullName evidence="1">HTH cro/C1-type domain-containing protein</fullName>
    </recommendedName>
</protein>
<dbReference type="Proteomes" id="UP000091820">
    <property type="component" value="Unassembled WGS sequence"/>
</dbReference>
<reference evidence="3" key="1">
    <citation type="submission" date="2014-03" db="EMBL/GenBank/DDBJ databases">
        <authorList>
            <person name="Aksoy S."/>
            <person name="Warren W."/>
            <person name="Wilson R.K."/>
        </authorList>
    </citation>
    <scope>NUCLEOTIDE SEQUENCE [LARGE SCALE GENOMIC DNA]</scope>
    <source>
        <strain evidence="3">IAEA</strain>
    </source>
</reference>
<dbReference type="InterPro" id="IPR010982">
    <property type="entry name" value="Lambda_DNA-bd_dom_sf"/>
</dbReference>
<evidence type="ECO:0000259" key="1">
    <source>
        <dbReference type="PROSITE" id="PS50943"/>
    </source>
</evidence>
<dbReference type="SMART" id="SM00530">
    <property type="entry name" value="HTH_XRE"/>
    <property type="match status" value="1"/>
</dbReference>
<dbReference type="GO" id="GO:0006357">
    <property type="term" value="P:regulation of transcription by RNA polymerase II"/>
    <property type="evidence" value="ECO:0007669"/>
    <property type="project" value="UniProtKB-ARBA"/>
</dbReference>
<dbReference type="Gene3D" id="1.10.260.40">
    <property type="entry name" value="lambda repressor-like DNA-binding domains"/>
    <property type="match status" value="1"/>
</dbReference>
<accession>A0A1A9X123</accession>
<dbReference type="EnsemblMetazoa" id="GBRI040238-RA">
    <property type="protein sequence ID" value="GBRI040238-PA"/>
    <property type="gene ID" value="GBRI040238"/>
</dbReference>
<reference evidence="2" key="2">
    <citation type="submission" date="2020-05" db="UniProtKB">
        <authorList>
            <consortium name="EnsemblMetazoa"/>
        </authorList>
    </citation>
    <scope>IDENTIFICATION</scope>
    <source>
        <strain evidence="2">IAEA</strain>
    </source>
</reference>
<dbReference type="VEuPathDB" id="VectorBase:GBRI040238"/>
<name>A0A1A9X123_9MUSC</name>
<dbReference type="Pfam" id="PF01381">
    <property type="entry name" value="HTH_3"/>
    <property type="match status" value="1"/>
</dbReference>
<organism evidence="2 3">
    <name type="scientific">Glossina brevipalpis</name>
    <dbReference type="NCBI Taxonomy" id="37001"/>
    <lineage>
        <taxon>Eukaryota</taxon>
        <taxon>Metazoa</taxon>
        <taxon>Ecdysozoa</taxon>
        <taxon>Arthropoda</taxon>
        <taxon>Hexapoda</taxon>
        <taxon>Insecta</taxon>
        <taxon>Pterygota</taxon>
        <taxon>Neoptera</taxon>
        <taxon>Endopterygota</taxon>
        <taxon>Diptera</taxon>
        <taxon>Brachycera</taxon>
        <taxon>Muscomorpha</taxon>
        <taxon>Hippoboscoidea</taxon>
        <taxon>Glossinidae</taxon>
        <taxon>Glossina</taxon>
    </lineage>
</organism>
<keyword evidence="3" id="KW-1185">Reference proteome</keyword>
<feature type="domain" description="HTH cro/C1-type" evidence="1">
    <location>
        <begin position="23"/>
        <end position="77"/>
    </location>
</feature>
<dbReference type="AlphaFoldDB" id="A0A1A9X123"/>